<keyword evidence="2" id="KW-1185">Reference proteome</keyword>
<dbReference type="Proteomes" id="UP001057134">
    <property type="component" value="Chromosome"/>
</dbReference>
<protein>
    <submittedName>
        <fullName evidence="1">Uncharacterized protein</fullName>
    </submittedName>
</protein>
<evidence type="ECO:0000313" key="2">
    <source>
        <dbReference type="Proteomes" id="UP001057134"/>
    </source>
</evidence>
<name>A0ABY4RY65_9BACL</name>
<dbReference type="EMBL" id="CP027059">
    <property type="protein sequence ID" value="UQZ86689.1"/>
    <property type="molecule type" value="Genomic_DNA"/>
</dbReference>
<accession>A0ABY4RY65</accession>
<reference evidence="1" key="2">
    <citation type="journal article" date="2021" name="J Anim Sci Technol">
        <title>Complete genome sequence of Paenibacillus konkukensis sp. nov. SK3146 as a potential probiotic strain.</title>
        <authorList>
            <person name="Jung H.I."/>
            <person name="Park S."/>
            <person name="Niu K.M."/>
            <person name="Lee S.W."/>
            <person name="Kothari D."/>
            <person name="Yi K.J."/>
            <person name="Kim S.K."/>
        </authorList>
    </citation>
    <scope>NUCLEOTIDE SEQUENCE</scope>
    <source>
        <strain evidence="1">SK3146</strain>
    </source>
</reference>
<reference evidence="1" key="1">
    <citation type="submission" date="2018-02" db="EMBL/GenBank/DDBJ databases">
        <authorList>
            <person name="Kim S.-K."/>
            <person name="Jung H.-I."/>
            <person name="Lee S.-W."/>
        </authorList>
    </citation>
    <scope>NUCLEOTIDE SEQUENCE</scope>
    <source>
        <strain evidence="1">SK3146</strain>
    </source>
</reference>
<evidence type="ECO:0000313" key="1">
    <source>
        <dbReference type="EMBL" id="UQZ86689.1"/>
    </source>
</evidence>
<gene>
    <name evidence="1" type="ORF">SK3146_05982</name>
</gene>
<organism evidence="1 2">
    <name type="scientific">Paenibacillus konkukensis</name>
    <dbReference type="NCBI Taxonomy" id="2020716"/>
    <lineage>
        <taxon>Bacteria</taxon>
        <taxon>Bacillati</taxon>
        <taxon>Bacillota</taxon>
        <taxon>Bacilli</taxon>
        <taxon>Bacillales</taxon>
        <taxon>Paenibacillaceae</taxon>
        <taxon>Paenibacillus</taxon>
    </lineage>
</organism>
<proteinExistence type="predicted"/>
<sequence length="93" mass="10912">MSRQRSKETEWERRALIVKPYELLCYRSCYYLLQCEAEAMQAALACMEQVMRDDAFFQSADLHRQTIVRKTAIRCSLQLARSKGAARRHSHIS</sequence>
<dbReference type="RefSeq" id="WP_249862205.1">
    <property type="nucleotide sequence ID" value="NZ_CP027059.1"/>
</dbReference>